<evidence type="ECO:0000313" key="2">
    <source>
        <dbReference type="Proteomes" id="UP001060085"/>
    </source>
</evidence>
<name>A0ACC0BEP3_CATRO</name>
<dbReference type="EMBL" id="CM044703">
    <property type="protein sequence ID" value="KAI5671131.1"/>
    <property type="molecule type" value="Genomic_DNA"/>
</dbReference>
<protein>
    <submittedName>
        <fullName evidence="1">Uncharacterized protein</fullName>
    </submittedName>
</protein>
<organism evidence="1 2">
    <name type="scientific">Catharanthus roseus</name>
    <name type="common">Madagascar periwinkle</name>
    <name type="synonym">Vinca rosea</name>
    <dbReference type="NCBI Taxonomy" id="4058"/>
    <lineage>
        <taxon>Eukaryota</taxon>
        <taxon>Viridiplantae</taxon>
        <taxon>Streptophyta</taxon>
        <taxon>Embryophyta</taxon>
        <taxon>Tracheophyta</taxon>
        <taxon>Spermatophyta</taxon>
        <taxon>Magnoliopsida</taxon>
        <taxon>eudicotyledons</taxon>
        <taxon>Gunneridae</taxon>
        <taxon>Pentapetalae</taxon>
        <taxon>asterids</taxon>
        <taxon>lamiids</taxon>
        <taxon>Gentianales</taxon>
        <taxon>Apocynaceae</taxon>
        <taxon>Rauvolfioideae</taxon>
        <taxon>Vinceae</taxon>
        <taxon>Catharanthinae</taxon>
        <taxon>Catharanthus</taxon>
    </lineage>
</organism>
<dbReference type="Proteomes" id="UP001060085">
    <property type="component" value="Linkage Group LG03"/>
</dbReference>
<keyword evidence="2" id="KW-1185">Reference proteome</keyword>
<gene>
    <name evidence="1" type="ORF">M9H77_11495</name>
</gene>
<sequence>MALENEVQSSPSNLSNLFYDDDDDDLNSLLIEMYYELEKITKKNNELKNNIDNQSKENSKLVCENKTLFESLDILKKEKNFSKLEFQKLILEIKNLCEKVLSLEKWMVYYNDLKKKVSDLTLSVEKFTKGKENFEKLLGSQRSPFDKNGIGYNGSNNFSRQARFVKASSSLSQLCCTYFEKGGHKATKCFIKRKVERGTKIVWKIKKTQLTFMDPKKIMGTKSLFYFFFCRNPNQAQLSGIWIVDAQGI</sequence>
<reference evidence="2" key="1">
    <citation type="journal article" date="2023" name="Nat. Plants">
        <title>Single-cell RNA sequencing provides a high-resolution roadmap for understanding the multicellular compartmentation of specialized metabolism.</title>
        <authorList>
            <person name="Sun S."/>
            <person name="Shen X."/>
            <person name="Li Y."/>
            <person name="Li Y."/>
            <person name="Wang S."/>
            <person name="Li R."/>
            <person name="Zhang H."/>
            <person name="Shen G."/>
            <person name="Guo B."/>
            <person name="Wei J."/>
            <person name="Xu J."/>
            <person name="St-Pierre B."/>
            <person name="Chen S."/>
            <person name="Sun C."/>
        </authorList>
    </citation>
    <scope>NUCLEOTIDE SEQUENCE [LARGE SCALE GENOMIC DNA]</scope>
</reference>
<accession>A0ACC0BEP3</accession>
<proteinExistence type="predicted"/>
<comment type="caution">
    <text evidence="1">The sequence shown here is derived from an EMBL/GenBank/DDBJ whole genome shotgun (WGS) entry which is preliminary data.</text>
</comment>
<evidence type="ECO:0000313" key="1">
    <source>
        <dbReference type="EMBL" id="KAI5671131.1"/>
    </source>
</evidence>